<gene>
    <name evidence="1" type="ORF">MLD38_011911</name>
</gene>
<reference evidence="2" key="1">
    <citation type="journal article" date="2023" name="Front. Plant Sci.">
        <title>Chromosomal-level genome assembly of Melastoma candidum provides insights into trichome evolution.</title>
        <authorList>
            <person name="Zhong Y."/>
            <person name="Wu W."/>
            <person name="Sun C."/>
            <person name="Zou P."/>
            <person name="Liu Y."/>
            <person name="Dai S."/>
            <person name="Zhou R."/>
        </authorList>
    </citation>
    <scope>NUCLEOTIDE SEQUENCE [LARGE SCALE GENOMIC DNA]</scope>
</reference>
<organism evidence="1 2">
    <name type="scientific">Melastoma candidum</name>
    <dbReference type="NCBI Taxonomy" id="119954"/>
    <lineage>
        <taxon>Eukaryota</taxon>
        <taxon>Viridiplantae</taxon>
        <taxon>Streptophyta</taxon>
        <taxon>Embryophyta</taxon>
        <taxon>Tracheophyta</taxon>
        <taxon>Spermatophyta</taxon>
        <taxon>Magnoliopsida</taxon>
        <taxon>eudicotyledons</taxon>
        <taxon>Gunneridae</taxon>
        <taxon>Pentapetalae</taxon>
        <taxon>rosids</taxon>
        <taxon>malvids</taxon>
        <taxon>Myrtales</taxon>
        <taxon>Melastomataceae</taxon>
        <taxon>Melastomatoideae</taxon>
        <taxon>Melastomateae</taxon>
        <taxon>Melastoma</taxon>
    </lineage>
</organism>
<keyword evidence="2" id="KW-1185">Reference proteome</keyword>
<comment type="caution">
    <text evidence="1">The sequence shown here is derived from an EMBL/GenBank/DDBJ whole genome shotgun (WGS) entry which is preliminary data.</text>
</comment>
<protein>
    <submittedName>
        <fullName evidence="1">Uncharacterized protein</fullName>
    </submittedName>
</protein>
<proteinExistence type="predicted"/>
<name>A0ACB9R4N1_9MYRT</name>
<dbReference type="Proteomes" id="UP001057402">
    <property type="component" value="Chromosome 4"/>
</dbReference>
<sequence>MRPLRPSPANSLALTLLFLLIIIILVATSRDRLRPNPSWVVGFPKRNQEPRYHDYYNHYYVGQPRQRRRTHSLVDASRPSPRSQLCDHIEMIRRHHQQQRPFPPPPAAAARWNKGDGDDHEVDPRYGVEKRLVPSGPNPLHN</sequence>
<evidence type="ECO:0000313" key="1">
    <source>
        <dbReference type="EMBL" id="KAI4373839.1"/>
    </source>
</evidence>
<accession>A0ACB9R4N1</accession>
<dbReference type="EMBL" id="CM042883">
    <property type="protein sequence ID" value="KAI4373839.1"/>
    <property type="molecule type" value="Genomic_DNA"/>
</dbReference>
<evidence type="ECO:0000313" key="2">
    <source>
        <dbReference type="Proteomes" id="UP001057402"/>
    </source>
</evidence>